<evidence type="ECO:0000256" key="1">
    <source>
        <dbReference type="SAM" id="MobiDB-lite"/>
    </source>
</evidence>
<dbReference type="PANTHER" id="PTHR38122">
    <property type="entry name" value="GLYCOPROTEIN X"/>
    <property type="match status" value="1"/>
</dbReference>
<evidence type="ECO:0000256" key="2">
    <source>
        <dbReference type="SAM" id="SignalP"/>
    </source>
</evidence>
<evidence type="ECO:0008006" key="5">
    <source>
        <dbReference type="Google" id="ProtNLM"/>
    </source>
</evidence>
<feature type="chain" id="PRO_5002236487" description="Extracellular membrane protein CFEM domain-containing protein" evidence="2">
    <location>
        <begin position="19"/>
        <end position="547"/>
    </location>
</feature>
<dbReference type="PANTHER" id="PTHR38122:SF1">
    <property type="entry name" value="GLYCOPROTEIN X"/>
    <property type="match status" value="1"/>
</dbReference>
<feature type="region of interest" description="Disordered" evidence="1">
    <location>
        <begin position="265"/>
        <end position="298"/>
    </location>
</feature>
<keyword evidence="2" id="KW-0732">Signal</keyword>
<organism evidence="3 4">
    <name type="scientific">Exophiala mesophila</name>
    <name type="common">Black yeast-like fungus</name>
    <dbReference type="NCBI Taxonomy" id="212818"/>
    <lineage>
        <taxon>Eukaryota</taxon>
        <taxon>Fungi</taxon>
        <taxon>Dikarya</taxon>
        <taxon>Ascomycota</taxon>
        <taxon>Pezizomycotina</taxon>
        <taxon>Eurotiomycetes</taxon>
        <taxon>Chaetothyriomycetidae</taxon>
        <taxon>Chaetothyriales</taxon>
        <taxon>Herpotrichiellaceae</taxon>
        <taxon>Exophiala</taxon>
    </lineage>
</organism>
<dbReference type="HOGENOM" id="CLU_497852_0_0_1"/>
<dbReference type="GeneID" id="27324956"/>
<protein>
    <recommendedName>
        <fullName evidence="5">Extracellular membrane protein CFEM domain-containing protein</fullName>
    </recommendedName>
</protein>
<reference evidence="3 4" key="1">
    <citation type="submission" date="2015-01" db="EMBL/GenBank/DDBJ databases">
        <title>The Genome Sequence of Exophiala mesophila CBS40295.</title>
        <authorList>
            <consortium name="The Broad Institute Genomics Platform"/>
            <person name="Cuomo C."/>
            <person name="de Hoog S."/>
            <person name="Gorbushina A."/>
            <person name="Stielow B."/>
            <person name="Teixiera M."/>
            <person name="Abouelleil A."/>
            <person name="Chapman S.B."/>
            <person name="Priest M."/>
            <person name="Young S.K."/>
            <person name="Wortman J."/>
            <person name="Nusbaum C."/>
            <person name="Birren B."/>
        </authorList>
    </citation>
    <scope>NUCLEOTIDE SEQUENCE [LARGE SCALE GENOMIC DNA]</scope>
    <source>
        <strain evidence="3 4">CBS 40295</strain>
    </source>
</reference>
<dbReference type="OrthoDB" id="5414836at2759"/>
<gene>
    <name evidence="3" type="ORF">PV10_07111</name>
</gene>
<dbReference type="AlphaFoldDB" id="A0A0D1XNP8"/>
<feature type="signal peptide" evidence="2">
    <location>
        <begin position="1"/>
        <end position="18"/>
    </location>
</feature>
<proteinExistence type="predicted"/>
<feature type="compositionally biased region" description="Low complexity" evidence="1">
    <location>
        <begin position="423"/>
        <end position="470"/>
    </location>
</feature>
<evidence type="ECO:0000313" key="3">
    <source>
        <dbReference type="EMBL" id="KIV89731.1"/>
    </source>
</evidence>
<dbReference type="RefSeq" id="XP_016221305.1">
    <property type="nucleotide sequence ID" value="XM_016371973.1"/>
</dbReference>
<dbReference type="Proteomes" id="UP000054302">
    <property type="component" value="Unassembled WGS sequence"/>
</dbReference>
<sequence length="547" mass="58653">MRPSSCLLTALTIAGASAGYVGERETQWEDWEKTEKETVTVWETQWEKPETVLVTSWETKWAKPDAITIYSTVWSTQWHNQSITVTSTSTNILTATESIYITNTATELYTETQQQIETKTATSTVTSANVVHVTELATVTDTVTKFETCSTTKSLVGLVTCPSRTINPTYTAPTTLPSNYLWGCPPGTICTPKQIDCNFEQNLPSDEFVCSPDECLAVKPLPPLPVDWDPHNCTPYYPPEGYFNLAPPIFGLDYDIFAFNGQPGPSCPPEPSSTSTGWQDWPAPASQTQGWNSWEPAKPSRVNGWKDWNGNGFPHGGKPAPPEITARAVYVERQTGPDMSVPDGCYNVCNAAPANGQSCGLQASILCPSNGIFSQQVDGCQDCVDALKARAISEVPVLLPSLATFINYCSQAMQTQARETEATETGTTEISTTETSSTQTSTTETSSIQTSTTETSTIQTSTMETNTTETGELNRRNPTAAATSTLNVQQALETSASGSVASTARVVATTSRPAPSLSTGAASIGCSTSFLLLTLGVGICAGLSFSL</sequence>
<name>A0A0D1XNP8_EXOME</name>
<accession>A0A0D1XNP8</accession>
<dbReference type="EMBL" id="KN847524">
    <property type="protein sequence ID" value="KIV89731.1"/>
    <property type="molecule type" value="Genomic_DNA"/>
</dbReference>
<dbReference type="OMA" id="NTEPNDT"/>
<feature type="region of interest" description="Disordered" evidence="1">
    <location>
        <begin position="417"/>
        <end position="475"/>
    </location>
</feature>
<keyword evidence="4" id="KW-1185">Reference proteome</keyword>
<dbReference type="VEuPathDB" id="FungiDB:PV10_07111"/>
<evidence type="ECO:0000313" key="4">
    <source>
        <dbReference type="Proteomes" id="UP000054302"/>
    </source>
</evidence>
<dbReference type="STRING" id="212818.A0A0D1XNP8"/>